<keyword evidence="8 12" id="KW-0413">Isomerase</keyword>
<dbReference type="InterPro" id="IPR046357">
    <property type="entry name" value="PPIase_dom_sf"/>
</dbReference>
<dbReference type="Pfam" id="PF13624">
    <property type="entry name" value="SurA_N_3"/>
    <property type="match status" value="1"/>
</dbReference>
<dbReference type="Pfam" id="PF13616">
    <property type="entry name" value="Rotamase_3"/>
    <property type="match status" value="1"/>
</dbReference>
<feature type="transmembrane region" description="Helical" evidence="13">
    <location>
        <begin position="12"/>
        <end position="32"/>
    </location>
</feature>
<dbReference type="GO" id="GO:0005886">
    <property type="term" value="C:plasma membrane"/>
    <property type="evidence" value="ECO:0007669"/>
    <property type="project" value="UniProtKB-SubCell"/>
</dbReference>
<evidence type="ECO:0000256" key="13">
    <source>
        <dbReference type="SAM" id="Phobius"/>
    </source>
</evidence>
<evidence type="ECO:0000259" key="14">
    <source>
        <dbReference type="PROSITE" id="PS50198"/>
    </source>
</evidence>
<evidence type="ECO:0000256" key="10">
    <source>
        <dbReference type="ARBA" id="ARBA00040743"/>
    </source>
</evidence>
<evidence type="ECO:0000256" key="4">
    <source>
        <dbReference type="ARBA" id="ARBA00022692"/>
    </source>
</evidence>
<keyword evidence="16" id="KW-1185">Reference proteome</keyword>
<dbReference type="Gene3D" id="3.10.50.40">
    <property type="match status" value="1"/>
</dbReference>
<protein>
    <recommendedName>
        <fullName evidence="10">Periplasmic chaperone PpiD</fullName>
    </recommendedName>
    <alternativeName>
        <fullName evidence="11">Periplasmic folding chaperone</fullName>
    </alternativeName>
</protein>
<dbReference type="GO" id="GO:0003755">
    <property type="term" value="F:peptidyl-prolyl cis-trans isomerase activity"/>
    <property type="evidence" value="ECO:0007669"/>
    <property type="project" value="UniProtKB-KW"/>
</dbReference>
<reference evidence="16" key="1">
    <citation type="submission" date="2017-01" db="EMBL/GenBank/DDBJ databases">
        <authorList>
            <person name="Varghese N."/>
            <person name="Submissions S."/>
        </authorList>
    </citation>
    <scope>NUCLEOTIDE SEQUENCE [LARGE SCALE GENOMIC DNA]</scope>
    <source>
        <strain evidence="16">ATCC 51758</strain>
    </source>
</reference>
<dbReference type="Gene3D" id="1.10.4030.10">
    <property type="entry name" value="Porin chaperone SurA, peptide-binding domain"/>
    <property type="match status" value="1"/>
</dbReference>
<evidence type="ECO:0000313" key="16">
    <source>
        <dbReference type="Proteomes" id="UP000186819"/>
    </source>
</evidence>
<dbReference type="PROSITE" id="PS01096">
    <property type="entry name" value="PPIC_PPIASE_1"/>
    <property type="match status" value="1"/>
</dbReference>
<gene>
    <name evidence="15" type="ORF">SAMN05421829_10216</name>
</gene>
<evidence type="ECO:0000256" key="1">
    <source>
        <dbReference type="ARBA" id="ARBA00004382"/>
    </source>
</evidence>
<sequence length="632" mass="69533">MLESVRNNKRVAQIILALLIVPFAFFGLDSYFQDGPGGTDVATVGKSKISTAEFDQALREQQDRLRESMGGEVDRALLDSEPIRRSVVENLVNQRLLALHAADSRLIVTPQQLQQVIAGVDAFQQDGRFSIERYEAAVRAQGMTPAMFESRLAQDLRMQQVAQAVGDSAFASRESIRRFLTAQLEERKVSELQFPANRFVGEVKLADDAAKQYYDANGERFERPARLRAEYVVFNQDAVLGQVSVSDEAARKFYDANAERFSQPEERSARHILISAAADASADAVAKANEKAAGILKQLRADPKRFAELAKAESQDPGSASRGGDLGFFGRGAMVKPFEDAVFGLGKGQISEVVRSDFGFHIIEVTDIKPAHARPFDEVKGEIVEELKRQEASKKFAEQAEVFSNTVYEQSDSLKPVAEALKLQIRTTDWIERVGGAVGDYTNEKLLNALFSDEAMTKQRNVEAVEVSRGTLVSARVVEHQAAQRTPFEQVKGAIEQQLKTEQAAKLATERGEAALASLQKGESVSGEWSVARSVQRAKPELPQAAISAVFGASSTKLPAYVGAPMQGGGYSVFRIESVNRIDIAKDDPRLKALEGQYQRLVAERDFNAFLTSLRGRYAVNINTAVVRPPQQ</sequence>
<dbReference type="PROSITE" id="PS50198">
    <property type="entry name" value="PPIC_PPIASE_2"/>
    <property type="match status" value="1"/>
</dbReference>
<dbReference type="PANTHER" id="PTHR47529">
    <property type="entry name" value="PEPTIDYL-PROLYL CIS-TRANS ISOMERASE D"/>
    <property type="match status" value="1"/>
</dbReference>
<dbReference type="OrthoDB" id="9812372at2"/>
<dbReference type="InterPro" id="IPR000297">
    <property type="entry name" value="PPIase_PpiC"/>
</dbReference>
<evidence type="ECO:0000313" key="15">
    <source>
        <dbReference type="EMBL" id="SIQ03025.1"/>
    </source>
</evidence>
<dbReference type="AlphaFoldDB" id="A0A1N6PF55"/>
<comment type="subcellular location">
    <subcellularLocation>
        <location evidence="1">Cell inner membrane</location>
        <topology evidence="1">Single-pass type II membrane protein</topology>
        <orientation evidence="1">Periplasmic side</orientation>
    </subcellularLocation>
</comment>
<dbReference type="InterPro" id="IPR027304">
    <property type="entry name" value="Trigger_fact/SurA_dom_sf"/>
</dbReference>
<dbReference type="SUPFAM" id="SSF54534">
    <property type="entry name" value="FKBP-like"/>
    <property type="match status" value="1"/>
</dbReference>
<organism evidence="15 16">
    <name type="scientific">Aromatoleum tolulyticum</name>
    <dbReference type="NCBI Taxonomy" id="34027"/>
    <lineage>
        <taxon>Bacteria</taxon>
        <taxon>Pseudomonadati</taxon>
        <taxon>Pseudomonadota</taxon>
        <taxon>Betaproteobacteria</taxon>
        <taxon>Rhodocyclales</taxon>
        <taxon>Rhodocyclaceae</taxon>
        <taxon>Aromatoleum</taxon>
    </lineage>
</organism>
<keyword evidence="5 13" id="KW-1133">Transmembrane helix</keyword>
<dbReference type="InterPro" id="IPR023058">
    <property type="entry name" value="PPIase_PpiC_CS"/>
</dbReference>
<evidence type="ECO:0000256" key="11">
    <source>
        <dbReference type="ARBA" id="ARBA00042775"/>
    </source>
</evidence>
<evidence type="ECO:0000256" key="6">
    <source>
        <dbReference type="ARBA" id="ARBA00023136"/>
    </source>
</evidence>
<name>A0A1N6PF55_9RHOO</name>
<evidence type="ECO:0000256" key="9">
    <source>
        <dbReference type="ARBA" id="ARBA00038408"/>
    </source>
</evidence>
<evidence type="ECO:0000256" key="12">
    <source>
        <dbReference type="PROSITE-ProRule" id="PRU00278"/>
    </source>
</evidence>
<dbReference type="EMBL" id="FTMD01000002">
    <property type="protein sequence ID" value="SIQ03025.1"/>
    <property type="molecule type" value="Genomic_DNA"/>
</dbReference>
<dbReference type="STRING" id="34027.SAMN05421829_10216"/>
<keyword evidence="6 13" id="KW-0472">Membrane</keyword>
<keyword evidence="3" id="KW-0997">Cell inner membrane</keyword>
<dbReference type="InterPro" id="IPR052029">
    <property type="entry name" value="PpiD_chaperone"/>
</dbReference>
<evidence type="ECO:0000256" key="3">
    <source>
        <dbReference type="ARBA" id="ARBA00022519"/>
    </source>
</evidence>
<proteinExistence type="inferred from homology"/>
<keyword evidence="12" id="KW-0697">Rotamase</keyword>
<evidence type="ECO:0000256" key="8">
    <source>
        <dbReference type="ARBA" id="ARBA00023235"/>
    </source>
</evidence>
<comment type="similarity">
    <text evidence="9">Belongs to the PpiD chaperone family.</text>
</comment>
<evidence type="ECO:0000256" key="2">
    <source>
        <dbReference type="ARBA" id="ARBA00022475"/>
    </source>
</evidence>
<dbReference type="SUPFAM" id="SSF109998">
    <property type="entry name" value="Triger factor/SurA peptide-binding domain-like"/>
    <property type="match status" value="1"/>
</dbReference>
<keyword evidence="4 13" id="KW-0812">Transmembrane</keyword>
<keyword evidence="7" id="KW-0143">Chaperone</keyword>
<dbReference type="Proteomes" id="UP000186819">
    <property type="component" value="Unassembled WGS sequence"/>
</dbReference>
<evidence type="ECO:0000256" key="5">
    <source>
        <dbReference type="ARBA" id="ARBA00022989"/>
    </source>
</evidence>
<evidence type="ECO:0000256" key="7">
    <source>
        <dbReference type="ARBA" id="ARBA00023186"/>
    </source>
</evidence>
<dbReference type="RefSeq" id="WP_076600557.1">
    <property type="nucleotide sequence ID" value="NZ_FTMD01000002.1"/>
</dbReference>
<feature type="domain" description="PpiC" evidence="14">
    <location>
        <begin position="264"/>
        <end position="367"/>
    </location>
</feature>
<accession>A0A1N6PF55</accession>
<dbReference type="PANTHER" id="PTHR47529:SF1">
    <property type="entry name" value="PERIPLASMIC CHAPERONE PPID"/>
    <property type="match status" value="1"/>
</dbReference>
<keyword evidence="2" id="KW-1003">Cell membrane</keyword>